<dbReference type="InterPro" id="IPR008948">
    <property type="entry name" value="L-Aspartase-like"/>
</dbReference>
<dbReference type="Gene3D" id="1.20.200.10">
    <property type="entry name" value="Fumarase/aspartase (Central domain)"/>
    <property type="match status" value="2"/>
</dbReference>
<feature type="non-terminal residue" evidence="1">
    <location>
        <position position="1"/>
    </location>
</feature>
<proteinExistence type="predicted"/>
<name>A0AA38F3P3_TAXCH</name>
<evidence type="ECO:0000313" key="1">
    <source>
        <dbReference type="EMBL" id="KAH9288413.1"/>
    </source>
</evidence>
<accession>A0AA38F3P3</accession>
<protein>
    <submittedName>
        <fullName evidence="1">Uncharacterized protein</fullName>
    </submittedName>
</protein>
<dbReference type="SUPFAM" id="SSF48557">
    <property type="entry name" value="L-aspartase-like"/>
    <property type="match status" value="1"/>
</dbReference>
<dbReference type="Proteomes" id="UP000824469">
    <property type="component" value="Unassembled WGS sequence"/>
</dbReference>
<evidence type="ECO:0000313" key="2">
    <source>
        <dbReference type="Proteomes" id="UP000824469"/>
    </source>
</evidence>
<dbReference type="Pfam" id="PF00221">
    <property type="entry name" value="Lyase_aromatic"/>
    <property type="match status" value="1"/>
</dbReference>
<dbReference type="PANTHER" id="PTHR10362">
    <property type="entry name" value="HISTIDINE AMMONIA-LYASE"/>
    <property type="match status" value="1"/>
</dbReference>
<dbReference type="GO" id="GO:0003824">
    <property type="term" value="F:catalytic activity"/>
    <property type="evidence" value="ECO:0007669"/>
    <property type="project" value="InterPro"/>
</dbReference>
<gene>
    <name evidence="1" type="ORF">KI387_032530</name>
</gene>
<comment type="caution">
    <text evidence="1">The sequence shown here is derived from an EMBL/GenBank/DDBJ whole genome shotgun (WGS) entry which is preliminary data.</text>
</comment>
<sequence length="150" mass="17054">MNGKPEFTDHLTHRLKHHLGQIEAATIMEHVLEGNSYMKFAAKLHEMDPLKKPKQDKLLVLCCLFLIGWVRCFSFFREKCGYVLRTSSQYIGPLVEVIHVATRMIQREINSVNDNPLIDVARNKALYGGNFQGTLIGISMDNTRLALAVI</sequence>
<reference evidence="1 2" key="1">
    <citation type="journal article" date="2021" name="Nat. Plants">
        <title>The Taxus genome provides insights into paclitaxel biosynthesis.</title>
        <authorList>
            <person name="Xiong X."/>
            <person name="Gou J."/>
            <person name="Liao Q."/>
            <person name="Li Y."/>
            <person name="Zhou Q."/>
            <person name="Bi G."/>
            <person name="Li C."/>
            <person name="Du R."/>
            <person name="Wang X."/>
            <person name="Sun T."/>
            <person name="Guo L."/>
            <person name="Liang H."/>
            <person name="Lu P."/>
            <person name="Wu Y."/>
            <person name="Zhang Z."/>
            <person name="Ro D.K."/>
            <person name="Shang Y."/>
            <person name="Huang S."/>
            <person name="Yan J."/>
        </authorList>
    </citation>
    <scope>NUCLEOTIDE SEQUENCE [LARGE SCALE GENOMIC DNA]</scope>
    <source>
        <strain evidence="1">Ta-2019</strain>
    </source>
</reference>
<dbReference type="InterPro" id="IPR001106">
    <property type="entry name" value="Aromatic_Lyase"/>
</dbReference>
<keyword evidence="2" id="KW-1185">Reference proteome</keyword>
<organism evidence="1 2">
    <name type="scientific">Taxus chinensis</name>
    <name type="common">Chinese yew</name>
    <name type="synonym">Taxus wallichiana var. chinensis</name>
    <dbReference type="NCBI Taxonomy" id="29808"/>
    <lineage>
        <taxon>Eukaryota</taxon>
        <taxon>Viridiplantae</taxon>
        <taxon>Streptophyta</taxon>
        <taxon>Embryophyta</taxon>
        <taxon>Tracheophyta</taxon>
        <taxon>Spermatophyta</taxon>
        <taxon>Pinopsida</taxon>
        <taxon>Pinidae</taxon>
        <taxon>Conifers II</taxon>
        <taxon>Cupressales</taxon>
        <taxon>Taxaceae</taxon>
        <taxon>Taxus</taxon>
    </lineage>
</organism>
<dbReference type="AlphaFoldDB" id="A0AA38F3P3"/>
<dbReference type="EMBL" id="JAHRHJ020003813">
    <property type="protein sequence ID" value="KAH9288413.1"/>
    <property type="molecule type" value="Genomic_DNA"/>
</dbReference>